<keyword evidence="2" id="KW-0812">Transmembrane</keyword>
<accession>A0ABQ8CKN0</accession>
<evidence type="ECO:0000313" key="4">
    <source>
        <dbReference type="Proteomes" id="UP000824890"/>
    </source>
</evidence>
<evidence type="ECO:0008006" key="5">
    <source>
        <dbReference type="Google" id="ProtNLM"/>
    </source>
</evidence>
<gene>
    <name evidence="3" type="ORF">HID58_025294</name>
</gene>
<sequence length="123" mass="14196">MANCNSSSSTSAVSVRQSHGPPCHCGRVTNMLMSWTDANPGRRFYKCEEHGFVIWADDEKPGGWQKETCWRREIRSDDTDRTSTASTCLYEKQESNWFVSVLFAWQLKLYLMLLITRSSKKSF</sequence>
<reference evidence="3 4" key="1">
    <citation type="submission" date="2021-05" db="EMBL/GenBank/DDBJ databases">
        <title>Genome Assembly of Synthetic Allotetraploid Brassica napus Reveals Homoeologous Exchanges between Subgenomes.</title>
        <authorList>
            <person name="Davis J.T."/>
        </authorList>
    </citation>
    <scope>NUCLEOTIDE SEQUENCE [LARGE SCALE GENOMIC DNA]</scope>
    <source>
        <strain evidence="4">cv. Da-Ae</strain>
        <tissue evidence="3">Seedling</tissue>
    </source>
</reference>
<protein>
    <recommendedName>
        <fullName evidence="5">Zinc finger GRF-type domain-containing protein</fullName>
    </recommendedName>
</protein>
<feature type="region of interest" description="Disordered" evidence="1">
    <location>
        <begin position="1"/>
        <end position="20"/>
    </location>
</feature>
<keyword evidence="2" id="KW-0472">Membrane</keyword>
<evidence type="ECO:0000256" key="2">
    <source>
        <dbReference type="SAM" id="Phobius"/>
    </source>
</evidence>
<name>A0ABQ8CKN0_BRANA</name>
<evidence type="ECO:0000313" key="3">
    <source>
        <dbReference type="EMBL" id="KAH0917634.1"/>
    </source>
</evidence>
<proteinExistence type="predicted"/>
<dbReference type="EMBL" id="JAGKQM010000007">
    <property type="protein sequence ID" value="KAH0917634.1"/>
    <property type="molecule type" value="Genomic_DNA"/>
</dbReference>
<organism evidence="3 4">
    <name type="scientific">Brassica napus</name>
    <name type="common">Rape</name>
    <dbReference type="NCBI Taxonomy" id="3708"/>
    <lineage>
        <taxon>Eukaryota</taxon>
        <taxon>Viridiplantae</taxon>
        <taxon>Streptophyta</taxon>
        <taxon>Embryophyta</taxon>
        <taxon>Tracheophyta</taxon>
        <taxon>Spermatophyta</taxon>
        <taxon>Magnoliopsida</taxon>
        <taxon>eudicotyledons</taxon>
        <taxon>Gunneridae</taxon>
        <taxon>Pentapetalae</taxon>
        <taxon>rosids</taxon>
        <taxon>malvids</taxon>
        <taxon>Brassicales</taxon>
        <taxon>Brassicaceae</taxon>
        <taxon>Brassiceae</taxon>
        <taxon>Brassica</taxon>
    </lineage>
</organism>
<evidence type="ECO:0000256" key="1">
    <source>
        <dbReference type="SAM" id="MobiDB-lite"/>
    </source>
</evidence>
<dbReference type="Proteomes" id="UP000824890">
    <property type="component" value="Unassembled WGS sequence"/>
</dbReference>
<keyword evidence="2" id="KW-1133">Transmembrane helix</keyword>
<feature type="transmembrane region" description="Helical" evidence="2">
    <location>
        <begin position="97"/>
        <end position="115"/>
    </location>
</feature>
<dbReference type="PANTHER" id="PTHR33248">
    <property type="entry name" value="ZINC ION-BINDING PROTEIN"/>
    <property type="match status" value="1"/>
</dbReference>
<comment type="caution">
    <text evidence="3">The sequence shown here is derived from an EMBL/GenBank/DDBJ whole genome shotgun (WGS) entry which is preliminary data.</text>
</comment>
<keyword evidence="4" id="KW-1185">Reference proteome</keyword>
<feature type="compositionally biased region" description="Low complexity" evidence="1">
    <location>
        <begin position="1"/>
        <end position="18"/>
    </location>
</feature>